<feature type="signal peptide" evidence="1">
    <location>
        <begin position="1"/>
        <end position="27"/>
    </location>
</feature>
<dbReference type="RefSeq" id="WP_145937015.1">
    <property type="nucleotide sequence ID" value="NZ_BNAV01000006.1"/>
</dbReference>
<dbReference type="SUPFAM" id="SSF101898">
    <property type="entry name" value="NHL repeat"/>
    <property type="match status" value="1"/>
</dbReference>
<dbReference type="OrthoDB" id="9798539at2"/>
<comment type="caution">
    <text evidence="3">The sequence shown here is derived from an EMBL/GenBank/DDBJ whole genome shotgun (WGS) entry which is preliminary data.</text>
</comment>
<evidence type="ECO:0000313" key="3">
    <source>
        <dbReference type="EMBL" id="GHF65617.1"/>
    </source>
</evidence>
<keyword evidence="4" id="KW-1185">Reference proteome</keyword>
<feature type="chain" id="PRO_5034218941" evidence="1">
    <location>
        <begin position="28"/>
        <end position="340"/>
    </location>
</feature>
<dbReference type="Proteomes" id="UP000658656">
    <property type="component" value="Unassembled WGS sequence"/>
</dbReference>
<reference evidence="3" key="1">
    <citation type="journal article" date="2014" name="Int. J. Syst. Evol. Microbiol.">
        <title>Complete genome sequence of Corynebacterium casei LMG S-19264T (=DSM 44701T), isolated from a smear-ripened cheese.</title>
        <authorList>
            <consortium name="US DOE Joint Genome Institute (JGI-PGF)"/>
            <person name="Walter F."/>
            <person name="Albersmeier A."/>
            <person name="Kalinowski J."/>
            <person name="Ruckert C."/>
        </authorList>
    </citation>
    <scope>NUCLEOTIDE SEQUENCE</scope>
    <source>
        <strain evidence="3">CGMCC 4.7679</strain>
    </source>
</reference>
<name>A0A8H9IX55_9PSEU</name>
<dbReference type="InterPro" id="IPR027372">
    <property type="entry name" value="Phytase-like_dom"/>
</dbReference>
<evidence type="ECO:0000313" key="4">
    <source>
        <dbReference type="Proteomes" id="UP000658656"/>
    </source>
</evidence>
<evidence type="ECO:0000256" key="1">
    <source>
        <dbReference type="SAM" id="SignalP"/>
    </source>
</evidence>
<protein>
    <submittedName>
        <fullName evidence="3">Lipoprotein</fullName>
    </submittedName>
</protein>
<reference evidence="3" key="2">
    <citation type="submission" date="2020-09" db="EMBL/GenBank/DDBJ databases">
        <authorList>
            <person name="Sun Q."/>
            <person name="Zhou Y."/>
        </authorList>
    </citation>
    <scope>NUCLEOTIDE SEQUENCE</scope>
    <source>
        <strain evidence="3">CGMCC 4.7679</strain>
    </source>
</reference>
<organism evidence="3 4">
    <name type="scientific">Amycolatopsis bartoniae</name>
    <dbReference type="NCBI Taxonomy" id="941986"/>
    <lineage>
        <taxon>Bacteria</taxon>
        <taxon>Bacillati</taxon>
        <taxon>Actinomycetota</taxon>
        <taxon>Actinomycetes</taxon>
        <taxon>Pseudonocardiales</taxon>
        <taxon>Pseudonocardiaceae</taxon>
        <taxon>Amycolatopsis</taxon>
    </lineage>
</organism>
<accession>A0A8H9IX55</accession>
<dbReference type="Pfam" id="PF13449">
    <property type="entry name" value="Phytase-like"/>
    <property type="match status" value="1"/>
</dbReference>
<feature type="domain" description="Phytase-like" evidence="2">
    <location>
        <begin position="56"/>
        <end position="321"/>
    </location>
</feature>
<dbReference type="AlphaFoldDB" id="A0A8H9IX55"/>
<sequence>MASRTAVTLAAGALLACGLAAPAAASAAPARSCSSWVNIESFSDALDKTTFDNTFVGNLSALAVDRNGDLTALSDRSALFTLDRRTKQPTRVVPLADANGQALDSEGLAIDRDGTRLVTSEVEPSIGRYTPDSTLLDRLPVPDSLRVAPAGRATTNATFEGLTLQPGGRTLVASMEQPLSGDQADLVRFQTWERTRGEFALAAQYGYRVDVGLGVAEVTATGDGRLLVLERGFTAGVGNTIRLYLADPRGATDVSGVDTLSAQDVRLVRKTPLADLEDCPSLGATAKQPQLNPLLDNIEGMAVLGTAPGGRLRVLLVSDDNQSATQITRLYSLSVALPRR</sequence>
<keyword evidence="1" id="KW-0732">Signal</keyword>
<dbReference type="PROSITE" id="PS51257">
    <property type="entry name" value="PROKAR_LIPOPROTEIN"/>
    <property type="match status" value="1"/>
</dbReference>
<dbReference type="PANTHER" id="PTHR37957:SF1">
    <property type="entry name" value="PHYTASE-LIKE DOMAIN-CONTAINING PROTEIN"/>
    <property type="match status" value="1"/>
</dbReference>
<evidence type="ECO:0000259" key="2">
    <source>
        <dbReference type="Pfam" id="PF13449"/>
    </source>
</evidence>
<dbReference type="PANTHER" id="PTHR37957">
    <property type="entry name" value="BLR7070 PROTEIN"/>
    <property type="match status" value="1"/>
</dbReference>
<proteinExistence type="predicted"/>
<dbReference type="EMBL" id="BNAV01000006">
    <property type="protein sequence ID" value="GHF65617.1"/>
    <property type="molecule type" value="Genomic_DNA"/>
</dbReference>
<keyword evidence="3" id="KW-0449">Lipoprotein</keyword>
<gene>
    <name evidence="3" type="ORF">GCM10017566_43980</name>
</gene>